<evidence type="ECO:0000313" key="1">
    <source>
        <dbReference type="EMBL" id="AAP78117.1"/>
    </source>
</evidence>
<evidence type="ECO:0000313" key="2">
    <source>
        <dbReference type="Proteomes" id="UP000002495"/>
    </source>
</evidence>
<sequence>MGNFVTLNDYRILVYLFAEAGGEILGVGVSKAKGSKNEPFVWYDAHIKFGVNIASQTNPLFLNVAYSFNHQWNDAIGKDFRTGLHMAGLDLHGFIQSGAKTTYEYNVGYYYVFHGYHYLGETRSGINDYSYVIKGHSGLKSIL</sequence>
<dbReference type="Proteomes" id="UP000002495">
    <property type="component" value="Chromosome"/>
</dbReference>
<dbReference type="EMBL" id="AE017125">
    <property type="protein sequence ID" value="AAP78117.1"/>
    <property type="molecule type" value="Genomic_DNA"/>
</dbReference>
<keyword evidence="2" id="KW-1185">Reference proteome</keyword>
<reference evidence="1 2" key="1">
    <citation type="journal article" date="2003" name="Proc. Natl. Acad. Sci. U.S.A.">
        <title>The complete genome sequence of the carcinogenic bacterium Helicobacter hepaticus.</title>
        <authorList>
            <person name="Suerbaum S."/>
            <person name="Josenhans C."/>
            <person name="Sterzenbach T."/>
            <person name="Drescher B."/>
            <person name="Brandt P."/>
            <person name="Bell M."/>
            <person name="Droege M."/>
            <person name="Fartmann B."/>
            <person name="Fischer H.-P."/>
            <person name="Ge Z."/>
            <person name="Hoerster A."/>
            <person name="Holland R."/>
            <person name="Klein K."/>
            <person name="Koenig J."/>
            <person name="Macko L."/>
            <person name="Mendz G.L."/>
            <person name="Nyakatura G."/>
            <person name="Schauer D.B."/>
            <person name="Shen Z."/>
            <person name="Weber J."/>
            <person name="Frosch M."/>
            <person name="Fox J.G."/>
        </authorList>
    </citation>
    <scope>NUCLEOTIDE SEQUENCE [LARGE SCALE GENOMIC DNA]</scope>
    <source>
        <strain evidence="2">ATCC 51449 / 3B1</strain>
    </source>
</reference>
<dbReference type="RefSeq" id="WP_011116360.1">
    <property type="nucleotide sequence ID" value="NC_004917.1"/>
</dbReference>
<protein>
    <submittedName>
        <fullName evidence="1">Uncharacterized protein</fullName>
    </submittedName>
</protein>
<dbReference type="KEGG" id="hhe:HH_1520"/>
<accession>Q7VG05</accession>
<organism evidence="1 2">
    <name type="scientific">Helicobacter hepaticus (strain ATCC 51449 / 3B1)</name>
    <dbReference type="NCBI Taxonomy" id="235279"/>
    <lineage>
        <taxon>Bacteria</taxon>
        <taxon>Pseudomonadati</taxon>
        <taxon>Campylobacterota</taxon>
        <taxon>Epsilonproteobacteria</taxon>
        <taxon>Campylobacterales</taxon>
        <taxon>Helicobacteraceae</taxon>
        <taxon>Helicobacter</taxon>
    </lineage>
</organism>
<dbReference type="AlphaFoldDB" id="Q7VG05"/>
<dbReference type="HOGENOM" id="CLU_1803523_0_0_7"/>
<dbReference type="OrthoDB" id="9852813at2"/>
<name>Q7VG05_HELHP</name>
<proteinExistence type="predicted"/>
<gene>
    <name evidence="1" type="ordered locus">HH_1520</name>
</gene>